<proteinExistence type="predicted"/>
<evidence type="ECO:0000313" key="3">
    <source>
        <dbReference type="Proteomes" id="UP001392437"/>
    </source>
</evidence>
<dbReference type="AlphaFoldDB" id="A0AAW0QM83"/>
<feature type="compositionally biased region" description="Basic and acidic residues" evidence="1">
    <location>
        <begin position="148"/>
        <end position="158"/>
    </location>
</feature>
<feature type="region of interest" description="Disordered" evidence="1">
    <location>
        <begin position="107"/>
        <end position="170"/>
    </location>
</feature>
<dbReference type="EMBL" id="JAQQWP010000008">
    <property type="protein sequence ID" value="KAK8106549.1"/>
    <property type="molecule type" value="Genomic_DNA"/>
</dbReference>
<evidence type="ECO:0000313" key="2">
    <source>
        <dbReference type="EMBL" id="KAK8106549.1"/>
    </source>
</evidence>
<reference evidence="2 3" key="1">
    <citation type="submission" date="2023-01" db="EMBL/GenBank/DDBJ databases">
        <title>Analysis of 21 Apiospora genomes using comparative genomics revels a genus with tremendous synthesis potential of carbohydrate active enzymes and secondary metabolites.</title>
        <authorList>
            <person name="Sorensen T."/>
        </authorList>
    </citation>
    <scope>NUCLEOTIDE SEQUENCE [LARGE SCALE GENOMIC DNA]</scope>
    <source>
        <strain evidence="2 3">CBS 117206</strain>
    </source>
</reference>
<dbReference type="Proteomes" id="UP001392437">
    <property type="component" value="Unassembled WGS sequence"/>
</dbReference>
<protein>
    <submittedName>
        <fullName evidence="2">Uncharacterized protein</fullName>
    </submittedName>
</protein>
<sequence length="170" mass="19237">MSSKSLEDHDSPDTIFHNTLANIKPFDERLIVLSEKFADYIDKVIDEYKDYRTECDELLTKRKKIVEKLSASHPKHAAQLPTSSEFEIPAVLYKRKEVLCSLKPVPEDSAIAPAEPTPCSNEPTSPPRPSQGQAILTEENTLPPQQKRKLEQPDDSPRAKRVKRFNKNGA</sequence>
<gene>
    <name evidence="2" type="ORF">PG999_009908</name>
</gene>
<evidence type="ECO:0000256" key="1">
    <source>
        <dbReference type="SAM" id="MobiDB-lite"/>
    </source>
</evidence>
<organism evidence="2 3">
    <name type="scientific">Apiospora kogelbergensis</name>
    <dbReference type="NCBI Taxonomy" id="1337665"/>
    <lineage>
        <taxon>Eukaryota</taxon>
        <taxon>Fungi</taxon>
        <taxon>Dikarya</taxon>
        <taxon>Ascomycota</taxon>
        <taxon>Pezizomycotina</taxon>
        <taxon>Sordariomycetes</taxon>
        <taxon>Xylariomycetidae</taxon>
        <taxon>Amphisphaeriales</taxon>
        <taxon>Apiosporaceae</taxon>
        <taxon>Apiospora</taxon>
    </lineage>
</organism>
<comment type="caution">
    <text evidence="2">The sequence shown here is derived from an EMBL/GenBank/DDBJ whole genome shotgun (WGS) entry which is preliminary data.</text>
</comment>
<feature type="compositionally biased region" description="Polar residues" evidence="1">
    <location>
        <begin position="130"/>
        <end position="144"/>
    </location>
</feature>
<name>A0AAW0QM83_9PEZI</name>
<keyword evidence="3" id="KW-1185">Reference proteome</keyword>
<feature type="compositionally biased region" description="Basic residues" evidence="1">
    <location>
        <begin position="159"/>
        <end position="170"/>
    </location>
</feature>
<accession>A0AAW0QM83</accession>